<evidence type="ECO:0000313" key="5">
    <source>
        <dbReference type="Proteomes" id="UP000540698"/>
    </source>
</evidence>
<comment type="similarity">
    <text evidence="1">Belongs to the leucine-binding protein family.</text>
</comment>
<evidence type="ECO:0000256" key="1">
    <source>
        <dbReference type="ARBA" id="ARBA00010062"/>
    </source>
</evidence>
<organism evidence="4 5">
    <name type="scientific">Nocardia gamkensis</name>
    <dbReference type="NCBI Taxonomy" id="352869"/>
    <lineage>
        <taxon>Bacteria</taxon>
        <taxon>Bacillati</taxon>
        <taxon>Actinomycetota</taxon>
        <taxon>Actinomycetes</taxon>
        <taxon>Mycobacteriales</taxon>
        <taxon>Nocardiaceae</taxon>
        <taxon>Nocardia</taxon>
    </lineage>
</organism>
<name>A0A7X6R3Q7_9NOCA</name>
<dbReference type="PROSITE" id="PS51257">
    <property type="entry name" value="PROKAR_LIPOPROTEIN"/>
    <property type="match status" value="1"/>
</dbReference>
<dbReference type="EMBL" id="JAAXOS010000007">
    <property type="protein sequence ID" value="NKY27715.1"/>
    <property type="molecule type" value="Genomic_DNA"/>
</dbReference>
<accession>A0A7X6R3Q7</accession>
<dbReference type="RefSeq" id="WP_062969389.1">
    <property type="nucleotide sequence ID" value="NZ_JAAXOS010000007.1"/>
</dbReference>
<dbReference type="PANTHER" id="PTHR47235">
    <property type="entry name" value="BLR6548 PROTEIN"/>
    <property type="match status" value="1"/>
</dbReference>
<gene>
    <name evidence="4" type="ORF">HGB38_15975</name>
</gene>
<reference evidence="4 5" key="1">
    <citation type="submission" date="2020-04" db="EMBL/GenBank/DDBJ databases">
        <title>MicrobeNet Type strains.</title>
        <authorList>
            <person name="Nicholson A.C."/>
        </authorList>
    </citation>
    <scope>NUCLEOTIDE SEQUENCE [LARGE SCALE GENOMIC DNA]</scope>
    <source>
        <strain evidence="4 5">DSM 44956</strain>
    </source>
</reference>
<dbReference type="InterPro" id="IPR028081">
    <property type="entry name" value="Leu-bd"/>
</dbReference>
<dbReference type="Proteomes" id="UP000540698">
    <property type="component" value="Unassembled WGS sequence"/>
</dbReference>
<dbReference type="Pfam" id="PF13458">
    <property type="entry name" value="Peripla_BP_6"/>
    <property type="match status" value="1"/>
</dbReference>
<dbReference type="AlphaFoldDB" id="A0A7X6R3Q7"/>
<evidence type="ECO:0000259" key="3">
    <source>
        <dbReference type="Pfam" id="PF13458"/>
    </source>
</evidence>
<comment type="caution">
    <text evidence="4">The sequence shown here is derived from an EMBL/GenBank/DDBJ whole genome shotgun (WGS) entry which is preliminary data.</text>
</comment>
<dbReference type="InterPro" id="IPR028082">
    <property type="entry name" value="Peripla_BP_I"/>
</dbReference>
<keyword evidence="2" id="KW-0732">Signal</keyword>
<dbReference type="Gene3D" id="3.40.50.2300">
    <property type="match status" value="2"/>
</dbReference>
<protein>
    <submittedName>
        <fullName evidence="4">Amino acid ABC transporter substrate-binding protein</fullName>
    </submittedName>
</protein>
<proteinExistence type="inferred from homology"/>
<feature type="domain" description="Leucine-binding protein" evidence="3">
    <location>
        <begin position="58"/>
        <end position="403"/>
    </location>
</feature>
<evidence type="ECO:0000313" key="4">
    <source>
        <dbReference type="EMBL" id="NKY27715.1"/>
    </source>
</evidence>
<evidence type="ECO:0000256" key="2">
    <source>
        <dbReference type="ARBA" id="ARBA00022729"/>
    </source>
</evidence>
<dbReference type="SUPFAM" id="SSF53822">
    <property type="entry name" value="Periplasmic binding protein-like I"/>
    <property type="match status" value="1"/>
</dbReference>
<sequence length="437" mass="46383">MAVRTIRDRLLRLSALTAIAGLVLTGCSVLGDKSAAASEPGVTSDPCPNAVDSRKGCIYLGVLSDLTSGPFAALGKDIHNGQLAFWKAVNEAGGIGGKYEVDIATYTEDTNYDLQKHAEAYRRIEPHVLALSMSFGTVQTQKVLPEMDAANMVAIAGTLWSGWQFENSDKGLLLESGYSYCSEAIIALDWIAEHQAKPSSIATVSYQGDYGGDYATGAKKWASANRVDMVAQIDTEPNTQIGNQDAAVAKILNARADLVLLATGPAEAGEIMGKAALAGFPGRFLGSGPTWNGGLLKSPAASAITTRYNMTSPLDGWDGISAGAKKARASATREPSTWGYSAGWMFSYPMKALLTRAVNEGKLTRKGVRQAVHGLRVDYEGAIPEYIYGAAKPDLSRQRAVMEAPDQTAPLGAKTLATDYHGPTQDRVTLTEPCVQP</sequence>
<keyword evidence="5" id="KW-1185">Reference proteome</keyword>
<dbReference type="PANTHER" id="PTHR47235:SF1">
    <property type="entry name" value="BLR6548 PROTEIN"/>
    <property type="match status" value="1"/>
</dbReference>